<dbReference type="EMBL" id="JACEIB010000027">
    <property type="protein sequence ID" value="MBA2936225.1"/>
    <property type="molecule type" value="Genomic_DNA"/>
</dbReference>
<name>A0A838LBX7_9SPHN</name>
<evidence type="ECO:0000313" key="2">
    <source>
        <dbReference type="EMBL" id="MBA2936225.1"/>
    </source>
</evidence>
<dbReference type="Proteomes" id="UP000570166">
    <property type="component" value="Unassembled WGS sequence"/>
</dbReference>
<dbReference type="SUPFAM" id="SSF52980">
    <property type="entry name" value="Restriction endonuclease-like"/>
    <property type="match status" value="1"/>
</dbReference>
<dbReference type="InterPro" id="IPR011335">
    <property type="entry name" value="Restrct_endonuc-II-like"/>
</dbReference>
<dbReference type="AlphaFoldDB" id="A0A838LBX7"/>
<protein>
    <submittedName>
        <fullName evidence="2">Endonuclease domain-containing protein</fullName>
    </submittedName>
</protein>
<keyword evidence="2" id="KW-0378">Hydrolase</keyword>
<proteinExistence type="predicted"/>
<dbReference type="PANTHER" id="PTHR38590">
    <property type="entry name" value="BLL0828 PROTEIN"/>
    <property type="match status" value="1"/>
</dbReference>
<organism evidence="2 3">
    <name type="scientific">Sphingomonas chungangi</name>
    <dbReference type="NCBI Taxonomy" id="2683589"/>
    <lineage>
        <taxon>Bacteria</taxon>
        <taxon>Pseudomonadati</taxon>
        <taxon>Pseudomonadota</taxon>
        <taxon>Alphaproteobacteria</taxon>
        <taxon>Sphingomonadales</taxon>
        <taxon>Sphingomonadaceae</taxon>
        <taxon>Sphingomonas</taxon>
    </lineage>
</organism>
<dbReference type="InterPro" id="IPR047216">
    <property type="entry name" value="Endonuclease_DUF559_bact"/>
</dbReference>
<feature type="domain" description="DUF559" evidence="1">
    <location>
        <begin position="10"/>
        <end position="112"/>
    </location>
</feature>
<dbReference type="InterPro" id="IPR007569">
    <property type="entry name" value="DUF559"/>
</dbReference>
<comment type="caution">
    <text evidence="2">The sequence shown here is derived from an EMBL/GenBank/DDBJ whole genome shotgun (WGS) entry which is preliminary data.</text>
</comment>
<dbReference type="GO" id="GO:0004519">
    <property type="term" value="F:endonuclease activity"/>
    <property type="evidence" value="ECO:0007669"/>
    <property type="project" value="UniProtKB-KW"/>
</dbReference>
<accession>A0A838LBX7</accession>
<keyword evidence="2" id="KW-0540">Nuclease</keyword>
<dbReference type="CDD" id="cd01038">
    <property type="entry name" value="Endonuclease_DUF559"/>
    <property type="match status" value="1"/>
</dbReference>
<reference evidence="2 3" key="1">
    <citation type="submission" date="2020-07" db="EMBL/GenBank/DDBJ databases">
        <authorList>
            <person name="Sun Q."/>
        </authorList>
    </citation>
    <scope>NUCLEOTIDE SEQUENCE [LARGE SCALE GENOMIC DNA]</scope>
    <source>
        <strain evidence="2 3">CGMCC 1.13654</strain>
    </source>
</reference>
<evidence type="ECO:0000313" key="3">
    <source>
        <dbReference type="Proteomes" id="UP000570166"/>
    </source>
</evidence>
<dbReference type="PANTHER" id="PTHR38590:SF1">
    <property type="entry name" value="BLL0828 PROTEIN"/>
    <property type="match status" value="1"/>
</dbReference>
<dbReference type="Pfam" id="PF04480">
    <property type="entry name" value="DUF559"/>
    <property type="match status" value="1"/>
</dbReference>
<gene>
    <name evidence="2" type="ORF">HZF05_19260</name>
</gene>
<evidence type="ECO:0000259" key="1">
    <source>
        <dbReference type="Pfam" id="PF04480"/>
    </source>
</evidence>
<sequence length="132" mass="14998">MALRINARLEGHARKMRSGPTEPEARLWQSLRASQLGGYKFSRQIVIDSAICDFVCRMKALIVEVDGDTHVAEADRLRDARLANLGYRTLRFTNREVMDNLDGVLFVILSALDERVDRFTHPNPSLEREGLS</sequence>
<keyword evidence="3" id="KW-1185">Reference proteome</keyword>
<dbReference type="Gene3D" id="3.40.960.10">
    <property type="entry name" value="VSR Endonuclease"/>
    <property type="match status" value="1"/>
</dbReference>
<keyword evidence="2" id="KW-0255">Endonuclease</keyword>